<dbReference type="AlphaFoldDB" id="A0A6M3IQ36"/>
<gene>
    <name evidence="2" type="ORF">MM415B01245_0011</name>
</gene>
<organism evidence="2">
    <name type="scientific">viral metagenome</name>
    <dbReference type="NCBI Taxonomy" id="1070528"/>
    <lineage>
        <taxon>unclassified sequences</taxon>
        <taxon>metagenomes</taxon>
        <taxon>organismal metagenomes</taxon>
    </lineage>
</organism>
<evidence type="ECO:0000256" key="1">
    <source>
        <dbReference type="SAM" id="MobiDB-lite"/>
    </source>
</evidence>
<reference evidence="2" key="1">
    <citation type="submission" date="2020-03" db="EMBL/GenBank/DDBJ databases">
        <title>The deep terrestrial virosphere.</title>
        <authorList>
            <person name="Holmfeldt K."/>
            <person name="Nilsson E."/>
            <person name="Simone D."/>
            <person name="Lopez-Fernandez M."/>
            <person name="Wu X."/>
            <person name="de Brujin I."/>
            <person name="Lundin D."/>
            <person name="Andersson A."/>
            <person name="Bertilsson S."/>
            <person name="Dopson M."/>
        </authorList>
    </citation>
    <scope>NUCLEOTIDE SEQUENCE</scope>
    <source>
        <strain evidence="2">MM415B01245</strain>
    </source>
</reference>
<accession>A0A6M3IQ36</accession>
<dbReference type="EMBL" id="MT141381">
    <property type="protein sequence ID" value="QJA59699.1"/>
    <property type="molecule type" value="Genomic_DNA"/>
</dbReference>
<evidence type="ECO:0000313" key="2">
    <source>
        <dbReference type="EMBL" id="QJA59699.1"/>
    </source>
</evidence>
<sequence>MQSTELALPLALPDEAQFRRDITAINKFQQVVHACMIKDQDYGVIPGTTKPTLLKPGAEKIVKLLGLADTYEILDKSEQWDAPFFRYLIKCKLIHVGMNVVISEGMGECNSMESKYRWRWVGERDLPDGIDKTNLITQERKSKQTGGRWLVYRLDNEDIYSQVNTILKMAKKRALVDAALSAGRLSDVFTQDIEDIPGMAQQDFTAEKPSDRARAEPESNNNEHYCKEHKVNYFKSGKMRGYAHKIEGTDEWCNEPEPAKAEKPAPAKPQEEKITVINE</sequence>
<name>A0A6M3IQ36_9ZZZZ</name>
<feature type="region of interest" description="Disordered" evidence="1">
    <location>
        <begin position="252"/>
        <end position="279"/>
    </location>
</feature>
<feature type="compositionally biased region" description="Basic and acidic residues" evidence="1">
    <location>
        <begin position="257"/>
        <end position="279"/>
    </location>
</feature>
<protein>
    <submittedName>
        <fullName evidence="2">Uncharacterized protein</fullName>
    </submittedName>
</protein>
<proteinExistence type="predicted"/>